<dbReference type="AlphaFoldDB" id="A0A1B1Y6Q2"/>
<dbReference type="KEGG" id="wfu:AXE80_09195"/>
<organism evidence="1 2">
    <name type="scientific">Wenyingzhuangia fucanilytica</name>
    <dbReference type="NCBI Taxonomy" id="1790137"/>
    <lineage>
        <taxon>Bacteria</taxon>
        <taxon>Pseudomonadati</taxon>
        <taxon>Bacteroidota</taxon>
        <taxon>Flavobacteriia</taxon>
        <taxon>Flavobacteriales</taxon>
        <taxon>Flavobacteriaceae</taxon>
        <taxon>Wenyingzhuangia</taxon>
    </lineage>
</organism>
<dbReference type="Proteomes" id="UP000092967">
    <property type="component" value="Chromosome"/>
</dbReference>
<sequence length="68" mass="8031">MLTLKYKVMILPFLVKIPIKKLQRQHQKLIQDALLLFNKNKAICSKKIKEAERVATRIQHLKKYIVSS</sequence>
<dbReference type="STRING" id="1790137.AXE80_09195"/>
<evidence type="ECO:0000313" key="2">
    <source>
        <dbReference type="Proteomes" id="UP000092967"/>
    </source>
</evidence>
<protein>
    <submittedName>
        <fullName evidence="1">Uncharacterized protein</fullName>
    </submittedName>
</protein>
<evidence type="ECO:0000313" key="1">
    <source>
        <dbReference type="EMBL" id="ANW96443.1"/>
    </source>
</evidence>
<gene>
    <name evidence="1" type="ORF">AXE80_09195</name>
</gene>
<reference evidence="1 2" key="1">
    <citation type="submission" date="2016-02" db="EMBL/GenBank/DDBJ databases">
        <authorList>
            <person name="Wen L."/>
            <person name="He K."/>
            <person name="Yang H."/>
        </authorList>
    </citation>
    <scope>NUCLEOTIDE SEQUENCE [LARGE SCALE GENOMIC DNA]</scope>
    <source>
        <strain evidence="1 2">CZ1127</strain>
    </source>
</reference>
<dbReference type="EMBL" id="CP014224">
    <property type="protein sequence ID" value="ANW96443.1"/>
    <property type="molecule type" value="Genomic_DNA"/>
</dbReference>
<accession>A0A1B1Y6Q2</accession>
<name>A0A1B1Y6Q2_9FLAO</name>
<keyword evidence="2" id="KW-1185">Reference proteome</keyword>
<proteinExistence type="predicted"/>